<accession>A0A9N7UK07</accession>
<organism evidence="1 2">
    <name type="scientific">Pleuronectes platessa</name>
    <name type="common">European plaice</name>
    <dbReference type="NCBI Taxonomy" id="8262"/>
    <lineage>
        <taxon>Eukaryota</taxon>
        <taxon>Metazoa</taxon>
        <taxon>Chordata</taxon>
        <taxon>Craniata</taxon>
        <taxon>Vertebrata</taxon>
        <taxon>Euteleostomi</taxon>
        <taxon>Actinopterygii</taxon>
        <taxon>Neopterygii</taxon>
        <taxon>Teleostei</taxon>
        <taxon>Neoteleostei</taxon>
        <taxon>Acanthomorphata</taxon>
        <taxon>Carangaria</taxon>
        <taxon>Pleuronectiformes</taxon>
        <taxon>Pleuronectoidei</taxon>
        <taxon>Pleuronectidae</taxon>
        <taxon>Pleuronectes</taxon>
    </lineage>
</organism>
<gene>
    <name evidence="1" type="ORF">PLEPLA_LOCUS21705</name>
</gene>
<evidence type="ECO:0000313" key="2">
    <source>
        <dbReference type="Proteomes" id="UP001153269"/>
    </source>
</evidence>
<name>A0A9N7UK07_PLEPL</name>
<proteinExistence type="predicted"/>
<keyword evidence="2" id="KW-1185">Reference proteome</keyword>
<reference evidence="1" key="1">
    <citation type="submission" date="2020-03" db="EMBL/GenBank/DDBJ databases">
        <authorList>
            <person name="Weist P."/>
        </authorList>
    </citation>
    <scope>NUCLEOTIDE SEQUENCE</scope>
</reference>
<dbReference type="AlphaFoldDB" id="A0A9N7UK07"/>
<sequence>MRSTLQDDEVRGGGGGGGGRGVLPYFFTALTSPCTGFQNKGGREHSHSLHPPAASSCLLLLPPLWRAKVAVEHPPPDPLRPRPLPLHTLLTFTCTAAAEDADLE</sequence>
<dbReference type="Proteomes" id="UP001153269">
    <property type="component" value="Unassembled WGS sequence"/>
</dbReference>
<dbReference type="EMBL" id="CADEAL010001580">
    <property type="protein sequence ID" value="CAB1433614.1"/>
    <property type="molecule type" value="Genomic_DNA"/>
</dbReference>
<protein>
    <submittedName>
        <fullName evidence="1">Uncharacterized protein</fullName>
    </submittedName>
</protein>
<evidence type="ECO:0000313" key="1">
    <source>
        <dbReference type="EMBL" id="CAB1433614.1"/>
    </source>
</evidence>
<comment type="caution">
    <text evidence="1">The sequence shown here is derived from an EMBL/GenBank/DDBJ whole genome shotgun (WGS) entry which is preliminary data.</text>
</comment>